<keyword evidence="3" id="KW-1185">Reference proteome</keyword>
<evidence type="ECO:0000256" key="1">
    <source>
        <dbReference type="SAM" id="MobiDB-lite"/>
    </source>
</evidence>
<proteinExistence type="predicted"/>
<sequence length="379" mass="41712">MTHTVLPSVVDPTVPVVCDDCDRPLTDPASRAAGRGPVCAAKYHRPRGRREASPDQLTIPEAHMPEPTNPAAAVEVRDRCPHCGDHQLVPRRLMAEHLARLHPDQPAPRGHCGNDPRTVLSPGDQAAIDEFKDYLAERKRTGTTSPAEPETDEEREQREDQEETERAHAAGDHRFCGPTCEVEFTSEALRNTILARAVPGSAGMLDELLRRARVAATPSTAAELPTPHEALHKLRYMLDRGKGRGIFAEYWRDVLDRLTDGPVEPCDSAEQHDRAQRAEAAIERTVDQMRAYVAAGSTGVNPRQVINLLSPTWPDGNFEAPAETEESPADNRRYYAVEAGLGWCRHCPHSTQEPTPVPCTCSMGARCSNCPDDIKEPTS</sequence>
<evidence type="ECO:0000313" key="2">
    <source>
        <dbReference type="EMBL" id="GGJ81849.1"/>
    </source>
</evidence>
<feature type="compositionally biased region" description="Acidic residues" evidence="1">
    <location>
        <begin position="149"/>
        <end position="163"/>
    </location>
</feature>
<dbReference type="InterPro" id="IPR046053">
    <property type="entry name" value="DUF6011"/>
</dbReference>
<comment type="caution">
    <text evidence="2">The sequence shown here is derived from an EMBL/GenBank/DDBJ whole genome shotgun (WGS) entry which is preliminary data.</text>
</comment>
<name>A0ABQ2E049_9ACTN</name>
<gene>
    <name evidence="2" type="ORF">GCM10011583_11630</name>
</gene>
<protein>
    <recommendedName>
        <fullName evidence="4">C2H2-type domain-containing protein</fullName>
    </recommendedName>
</protein>
<dbReference type="Proteomes" id="UP000660265">
    <property type="component" value="Unassembled WGS sequence"/>
</dbReference>
<reference evidence="3" key="1">
    <citation type="journal article" date="2019" name="Int. J. Syst. Evol. Microbiol.">
        <title>The Global Catalogue of Microorganisms (GCM) 10K type strain sequencing project: providing services to taxonomists for standard genome sequencing and annotation.</title>
        <authorList>
            <consortium name="The Broad Institute Genomics Platform"/>
            <consortium name="The Broad Institute Genome Sequencing Center for Infectious Disease"/>
            <person name="Wu L."/>
            <person name="Ma J."/>
        </authorList>
    </citation>
    <scope>NUCLEOTIDE SEQUENCE [LARGE SCALE GENOMIC DNA]</scope>
    <source>
        <strain evidence="3">CGMCC 4.7275</strain>
    </source>
</reference>
<evidence type="ECO:0008006" key="4">
    <source>
        <dbReference type="Google" id="ProtNLM"/>
    </source>
</evidence>
<feature type="region of interest" description="Disordered" evidence="1">
    <location>
        <begin position="103"/>
        <end position="123"/>
    </location>
</feature>
<dbReference type="Pfam" id="PF19474">
    <property type="entry name" value="DUF6011"/>
    <property type="match status" value="1"/>
</dbReference>
<dbReference type="RefSeq" id="WP_189106204.1">
    <property type="nucleotide sequence ID" value="NZ_BMMV01000003.1"/>
</dbReference>
<organism evidence="2 3">
    <name type="scientific">Streptomyces camponoticapitis</name>
    <dbReference type="NCBI Taxonomy" id="1616125"/>
    <lineage>
        <taxon>Bacteria</taxon>
        <taxon>Bacillati</taxon>
        <taxon>Actinomycetota</taxon>
        <taxon>Actinomycetes</taxon>
        <taxon>Kitasatosporales</taxon>
        <taxon>Streptomycetaceae</taxon>
        <taxon>Streptomyces</taxon>
    </lineage>
</organism>
<accession>A0ABQ2E049</accession>
<dbReference type="EMBL" id="BMMV01000003">
    <property type="protein sequence ID" value="GGJ81849.1"/>
    <property type="molecule type" value="Genomic_DNA"/>
</dbReference>
<feature type="region of interest" description="Disordered" evidence="1">
    <location>
        <begin position="139"/>
        <end position="172"/>
    </location>
</feature>
<evidence type="ECO:0000313" key="3">
    <source>
        <dbReference type="Proteomes" id="UP000660265"/>
    </source>
</evidence>